<feature type="coiled-coil region" evidence="3">
    <location>
        <begin position="246"/>
        <end position="278"/>
    </location>
</feature>
<dbReference type="AlphaFoldDB" id="A0A2C9YMY8"/>
<sequence length="312" mass="35613">MARQRSPDRDKAFEIYKASKGEKPLVEIAKELNLKPSQIRKWKSQDKWDEQLKGNVTIAKRSVTNVKNPKTKAKLKKMLDDEELTEQERLFCLYYVKYFNGTQAALKAGYAKSSAHVTSSRLLRRERVASYIREIKGAMVENIFVEAMDVLNEYIKIAFADITNYVTFGQREVEVMGPFGPVKDEDGKPVMRTISYVDFNESDMVDGSIIAEVKKGKEGVSIKLADKMRALDKLAMYFDLVPDNFKRKIEEERHKMHMEVQKANIKKANAEFANLTGDEDDDNAEAIQDFLQATAPDPEKMKEVFGDADGED</sequence>
<dbReference type="Pfam" id="PF03592">
    <property type="entry name" value="Terminase_2"/>
    <property type="match status" value="1"/>
</dbReference>
<dbReference type="Pfam" id="PF10668">
    <property type="entry name" value="Phage_terminase"/>
    <property type="match status" value="1"/>
</dbReference>
<evidence type="ECO:0000256" key="4">
    <source>
        <dbReference type="SAM" id="MobiDB-lite"/>
    </source>
</evidence>
<name>A0A2C9YMY8_BACTU</name>
<evidence type="ECO:0000313" key="6">
    <source>
        <dbReference type="EMBL" id="OTY38790.1"/>
    </source>
</evidence>
<comment type="caution">
    <text evidence="6">The sequence shown here is derived from an EMBL/GenBank/DDBJ whole genome shotgun (WGS) entry which is preliminary data.</text>
</comment>
<reference evidence="6 7" key="1">
    <citation type="submission" date="2016-10" db="EMBL/GenBank/DDBJ databases">
        <title>Comparative genomics of Bacillus thuringiensis reveals a path to pathogens against multiple invertebrate hosts.</title>
        <authorList>
            <person name="Zheng J."/>
            <person name="Gao Q."/>
            <person name="Liu H."/>
            <person name="Peng D."/>
            <person name="Ruan L."/>
            <person name="Sun M."/>
        </authorList>
    </citation>
    <scope>NUCLEOTIDE SEQUENCE [LARGE SCALE GENOMIC DNA]</scope>
    <source>
        <strain evidence="6">BGSC 4BX1</strain>
    </source>
</reference>
<keyword evidence="1" id="KW-1188">Viral release from host cell</keyword>
<protein>
    <submittedName>
        <fullName evidence="6">Terminase</fullName>
    </submittedName>
</protein>
<evidence type="ECO:0000256" key="2">
    <source>
        <dbReference type="ARBA" id="ARBA00023219"/>
    </source>
</evidence>
<dbReference type="Gene3D" id="1.10.10.1400">
    <property type="entry name" value="Terminase, small subunit, N-terminal DNA-binding domain, HTH motif"/>
    <property type="match status" value="1"/>
</dbReference>
<dbReference type="GO" id="GO:0051276">
    <property type="term" value="P:chromosome organization"/>
    <property type="evidence" value="ECO:0007669"/>
    <property type="project" value="InterPro"/>
</dbReference>
<proteinExistence type="predicted"/>
<keyword evidence="3" id="KW-0175">Coiled coil</keyword>
<dbReference type="PANTHER" id="PTHR41328">
    <property type="entry name" value="TERMINASE SMALL SUBUNIT-RELATED"/>
    <property type="match status" value="1"/>
</dbReference>
<organism evidence="6 7">
    <name type="scientific">Bacillus thuringiensis serovar pingluonsis</name>
    <dbReference type="NCBI Taxonomy" id="180881"/>
    <lineage>
        <taxon>Bacteria</taxon>
        <taxon>Bacillati</taxon>
        <taxon>Bacillota</taxon>
        <taxon>Bacilli</taxon>
        <taxon>Bacillales</taxon>
        <taxon>Bacillaceae</taxon>
        <taxon>Bacillus</taxon>
        <taxon>Bacillus cereus group</taxon>
    </lineage>
</organism>
<dbReference type="RefSeq" id="WP_088120201.1">
    <property type="nucleotide sequence ID" value="NZ_NFDL01000093.1"/>
</dbReference>
<gene>
    <name evidence="6" type="ORF">BK742_22295</name>
</gene>
<keyword evidence="2" id="KW-0231">Viral genome packaging</keyword>
<dbReference type="InterPro" id="IPR005335">
    <property type="entry name" value="Terminase_ssu"/>
</dbReference>
<dbReference type="EMBL" id="NFDL01000093">
    <property type="protein sequence ID" value="OTY38790.1"/>
    <property type="molecule type" value="Genomic_DNA"/>
</dbReference>
<evidence type="ECO:0000256" key="3">
    <source>
        <dbReference type="SAM" id="Coils"/>
    </source>
</evidence>
<dbReference type="Proteomes" id="UP000195089">
    <property type="component" value="Unassembled WGS sequence"/>
</dbReference>
<accession>A0A2C9YMY8</accession>
<dbReference type="InterPro" id="IPR018925">
    <property type="entry name" value="XtmA-like_N"/>
</dbReference>
<evidence type="ECO:0000313" key="7">
    <source>
        <dbReference type="Proteomes" id="UP000195089"/>
    </source>
</evidence>
<dbReference type="InterPro" id="IPR052404">
    <property type="entry name" value="SPP1-like_terminase"/>
</dbReference>
<evidence type="ECO:0000259" key="5">
    <source>
        <dbReference type="Pfam" id="PF10668"/>
    </source>
</evidence>
<feature type="domain" description="PBSX phage terminase small subunit-like N-terminal" evidence="5">
    <location>
        <begin position="1"/>
        <end position="60"/>
    </location>
</feature>
<dbReference type="PANTHER" id="PTHR41328:SF3">
    <property type="entry name" value="PBSX PHAGE TERMINASE SMALL SUBUNIT"/>
    <property type="match status" value="1"/>
</dbReference>
<feature type="region of interest" description="Disordered" evidence="4">
    <location>
        <begin position="291"/>
        <end position="312"/>
    </location>
</feature>
<evidence type="ECO:0000256" key="1">
    <source>
        <dbReference type="ARBA" id="ARBA00022612"/>
    </source>
</evidence>
<dbReference type="InterPro" id="IPR038713">
    <property type="entry name" value="Terminase_Gp1_N_sf"/>
</dbReference>